<sequence length="480" mass="50699">MKTRTVDPERRRMSYFSSVMNDPPPPYSAVPAVSSTRGGDIAVSGVPVATQHESRDGARRRDPVAPPSTPSPLSFNLSVRHGSQRSDGTTAIPPVPSTPTFSSRFGPPPTRNGWNTDRTTARAGIVVTVNARRSCRRGERTATATPWSPAATYSSRFGPPPRRGFRRDDGTIATTPAAKYSSIFGPPPTRSGNAAPATARASVDATSRVKHGRCGRRAASTKPINTGVYATSGRVFEKIARRCGGGRHGDLTVQPVLSAAADSVRAAARTVQATARTVHATAPPLSFDPSPKATTKATLCDPLRPSAEMIIDLKPIDEWGLPSDFPSDLDVPPPPYNAAQDLSGTSPRADIPVCSGTLVRCLRWCRPQAGSCARRRDSAPATSVPLSSITSGGCPRGNGTIGTTPLSPPATTYPSPFELDTPTTGVNVTSRVKIDGCGRSRSVDGRRRSSPIWTLWTSTREAGTPSRLHAAAAEHHAGVH</sequence>
<proteinExistence type="predicted"/>
<comment type="caution">
    <text evidence="1">The sequence shown here is derived from an EMBL/GenBank/DDBJ whole genome shotgun (WGS) entry which is preliminary data.</text>
</comment>
<dbReference type="Proteomes" id="UP000814033">
    <property type="component" value="Unassembled WGS sequence"/>
</dbReference>
<dbReference type="EMBL" id="MU275913">
    <property type="protein sequence ID" value="KAI0046990.1"/>
    <property type="molecule type" value="Genomic_DNA"/>
</dbReference>
<gene>
    <name evidence="1" type="ORF">FA95DRAFT_1606455</name>
</gene>
<name>A0ACB8RSQ3_9AGAM</name>
<protein>
    <submittedName>
        <fullName evidence="1">Uncharacterized protein</fullName>
    </submittedName>
</protein>
<evidence type="ECO:0000313" key="2">
    <source>
        <dbReference type="Proteomes" id="UP000814033"/>
    </source>
</evidence>
<organism evidence="1 2">
    <name type="scientific">Auriscalpium vulgare</name>
    <dbReference type="NCBI Taxonomy" id="40419"/>
    <lineage>
        <taxon>Eukaryota</taxon>
        <taxon>Fungi</taxon>
        <taxon>Dikarya</taxon>
        <taxon>Basidiomycota</taxon>
        <taxon>Agaricomycotina</taxon>
        <taxon>Agaricomycetes</taxon>
        <taxon>Russulales</taxon>
        <taxon>Auriscalpiaceae</taxon>
        <taxon>Auriscalpium</taxon>
    </lineage>
</organism>
<keyword evidence="2" id="KW-1185">Reference proteome</keyword>
<evidence type="ECO:0000313" key="1">
    <source>
        <dbReference type="EMBL" id="KAI0046990.1"/>
    </source>
</evidence>
<reference evidence="1" key="2">
    <citation type="journal article" date="2022" name="New Phytol.">
        <title>Evolutionary transition to the ectomycorrhizal habit in the genomes of a hyperdiverse lineage of mushroom-forming fungi.</title>
        <authorList>
            <person name="Looney B."/>
            <person name="Miyauchi S."/>
            <person name="Morin E."/>
            <person name="Drula E."/>
            <person name="Courty P.E."/>
            <person name="Kohler A."/>
            <person name="Kuo A."/>
            <person name="LaButti K."/>
            <person name="Pangilinan J."/>
            <person name="Lipzen A."/>
            <person name="Riley R."/>
            <person name="Andreopoulos W."/>
            <person name="He G."/>
            <person name="Johnson J."/>
            <person name="Nolan M."/>
            <person name="Tritt A."/>
            <person name="Barry K.W."/>
            <person name="Grigoriev I.V."/>
            <person name="Nagy L.G."/>
            <person name="Hibbett D."/>
            <person name="Henrissat B."/>
            <person name="Matheny P.B."/>
            <person name="Labbe J."/>
            <person name="Martin F.M."/>
        </authorList>
    </citation>
    <scope>NUCLEOTIDE SEQUENCE</scope>
    <source>
        <strain evidence="1">FP105234-sp</strain>
    </source>
</reference>
<reference evidence="1" key="1">
    <citation type="submission" date="2021-02" db="EMBL/GenBank/DDBJ databases">
        <authorList>
            <consortium name="DOE Joint Genome Institute"/>
            <person name="Ahrendt S."/>
            <person name="Looney B.P."/>
            <person name="Miyauchi S."/>
            <person name="Morin E."/>
            <person name="Drula E."/>
            <person name="Courty P.E."/>
            <person name="Chicoki N."/>
            <person name="Fauchery L."/>
            <person name="Kohler A."/>
            <person name="Kuo A."/>
            <person name="Labutti K."/>
            <person name="Pangilinan J."/>
            <person name="Lipzen A."/>
            <person name="Riley R."/>
            <person name="Andreopoulos W."/>
            <person name="He G."/>
            <person name="Johnson J."/>
            <person name="Barry K.W."/>
            <person name="Grigoriev I.V."/>
            <person name="Nagy L."/>
            <person name="Hibbett D."/>
            <person name="Henrissat B."/>
            <person name="Matheny P.B."/>
            <person name="Labbe J."/>
            <person name="Martin F."/>
        </authorList>
    </citation>
    <scope>NUCLEOTIDE SEQUENCE</scope>
    <source>
        <strain evidence="1">FP105234-sp</strain>
    </source>
</reference>
<accession>A0ACB8RSQ3</accession>